<gene>
    <name evidence="1" type="ORF">CLUP02_12531</name>
</gene>
<evidence type="ECO:0000313" key="1">
    <source>
        <dbReference type="EMBL" id="UQC87029.1"/>
    </source>
</evidence>
<sequence>MGSPYFTAQGRHELVWHNNIAIKFFLHYIVTASKCSAVSSGTDATDGKGVQSSSISFLQTVATATQSTDFRAKERSLYEVQLKMFSAPATQHTPMTPPDWERQINPLSNDPRSCFQMAATPEMRTDSANIPSETGYNWNKVRSRPCLFIKSQHQKMFSGQSLGRTIALGYRFPETLDPNSPQLSAFSVEDIKTPKQNQPSYTGSIIHLPQCNLASERPPPQSTNRVDIFASSDIRIISIMMVRDLSQGCLRAVSQLQSTTRKLGEHPLAASYIVKAACFGQSPLFSPAHRYAHFGLPSLCNGTRSLCGTRAIHNSENATISYDVATDGSLATQK</sequence>
<protein>
    <submittedName>
        <fullName evidence="1">Uncharacterized protein</fullName>
    </submittedName>
</protein>
<accession>A0A9Q8T0J4</accession>
<keyword evidence="2" id="KW-1185">Reference proteome</keyword>
<dbReference type="RefSeq" id="XP_049148640.1">
    <property type="nucleotide sequence ID" value="XM_049291495.1"/>
</dbReference>
<organism evidence="1 2">
    <name type="scientific">Colletotrichum lupini</name>
    <dbReference type="NCBI Taxonomy" id="145971"/>
    <lineage>
        <taxon>Eukaryota</taxon>
        <taxon>Fungi</taxon>
        <taxon>Dikarya</taxon>
        <taxon>Ascomycota</taxon>
        <taxon>Pezizomycotina</taxon>
        <taxon>Sordariomycetes</taxon>
        <taxon>Hypocreomycetidae</taxon>
        <taxon>Glomerellales</taxon>
        <taxon>Glomerellaceae</taxon>
        <taxon>Colletotrichum</taxon>
        <taxon>Colletotrichum acutatum species complex</taxon>
    </lineage>
</organism>
<dbReference type="GeneID" id="73346505"/>
<dbReference type="KEGG" id="clup:CLUP02_12531"/>
<evidence type="ECO:0000313" key="2">
    <source>
        <dbReference type="Proteomes" id="UP000830671"/>
    </source>
</evidence>
<dbReference type="AlphaFoldDB" id="A0A9Q8T0J4"/>
<reference evidence="1" key="1">
    <citation type="journal article" date="2021" name="Mol. Plant Microbe Interact.">
        <title>Complete Genome Sequence of the Plant-Pathogenic Fungus Colletotrichum lupini.</title>
        <authorList>
            <person name="Baroncelli R."/>
            <person name="Pensec F."/>
            <person name="Da Lio D."/>
            <person name="Boufleur T."/>
            <person name="Vicente I."/>
            <person name="Sarrocco S."/>
            <person name="Picot A."/>
            <person name="Baraldi E."/>
            <person name="Sukno S."/>
            <person name="Thon M."/>
            <person name="Le Floch G."/>
        </authorList>
    </citation>
    <scope>NUCLEOTIDE SEQUENCE</scope>
    <source>
        <strain evidence="1">IMI 504893</strain>
    </source>
</reference>
<dbReference type="EMBL" id="CP019478">
    <property type="protein sequence ID" value="UQC87029.1"/>
    <property type="molecule type" value="Genomic_DNA"/>
</dbReference>
<name>A0A9Q8T0J4_9PEZI</name>
<proteinExistence type="predicted"/>
<dbReference type="Proteomes" id="UP000830671">
    <property type="component" value="Chromosome 6"/>
</dbReference>